<comment type="caution">
    <text evidence="5">The sequence shown here is derived from an EMBL/GenBank/DDBJ whole genome shotgun (WGS) entry which is preliminary data.</text>
</comment>
<gene>
    <name evidence="5" type="ORF">GPA22_15475</name>
</gene>
<evidence type="ECO:0000256" key="3">
    <source>
        <dbReference type="PROSITE-ProRule" id="PRU00169"/>
    </source>
</evidence>
<dbReference type="PANTHER" id="PTHR45339:SF1">
    <property type="entry name" value="HYBRID SIGNAL TRANSDUCTION HISTIDINE KINASE J"/>
    <property type="match status" value="1"/>
</dbReference>
<protein>
    <submittedName>
        <fullName evidence="5">Response regulator</fullName>
    </submittedName>
</protein>
<keyword evidence="2" id="KW-0902">Two-component regulatory system</keyword>
<dbReference type="RefSeq" id="WP_169256974.1">
    <property type="nucleotide sequence ID" value="NZ_WTVN01000025.1"/>
</dbReference>
<feature type="domain" description="Response regulatory" evidence="4">
    <location>
        <begin position="4"/>
        <end position="120"/>
    </location>
</feature>
<accession>A0ABX1Q1A7</accession>
<dbReference type="PANTHER" id="PTHR45339">
    <property type="entry name" value="HYBRID SIGNAL TRANSDUCTION HISTIDINE KINASE J"/>
    <property type="match status" value="1"/>
</dbReference>
<dbReference type="PROSITE" id="PS50110">
    <property type="entry name" value="RESPONSE_REGULATORY"/>
    <property type="match status" value="1"/>
</dbReference>
<evidence type="ECO:0000256" key="1">
    <source>
        <dbReference type="ARBA" id="ARBA00022553"/>
    </source>
</evidence>
<feature type="modified residue" description="4-aspartylphosphate" evidence="3">
    <location>
        <position position="53"/>
    </location>
</feature>
<keyword evidence="6" id="KW-1185">Reference proteome</keyword>
<sequence>MGARILVIEDNAPNRNLMSYLITAFGHTPITAESGISGIEAAEREKPDLIVCDIQMPGIDGYEVARRLKGDPRLEPIPLVAVTAYAMVGDQERVLAAGFDGYIPKPIVPRAFVGQLETFLHRRRRTGSGRKAPVQPGDGS</sequence>
<dbReference type="SMART" id="SM00448">
    <property type="entry name" value="REC"/>
    <property type="match status" value="1"/>
</dbReference>
<organism evidence="5 6">
    <name type="scientific">Aromatoleum toluvorans</name>
    <dbReference type="NCBI Taxonomy" id="92002"/>
    <lineage>
        <taxon>Bacteria</taxon>
        <taxon>Pseudomonadati</taxon>
        <taxon>Pseudomonadota</taxon>
        <taxon>Betaproteobacteria</taxon>
        <taxon>Rhodocyclales</taxon>
        <taxon>Rhodocyclaceae</taxon>
        <taxon>Aromatoleum</taxon>
    </lineage>
</organism>
<reference evidence="5 6" key="1">
    <citation type="submission" date="2019-12" db="EMBL/GenBank/DDBJ databases">
        <title>Comparative genomics gives insights into the taxonomy of the Azoarcus-Aromatoleum group and reveals separate origins of nif in the plant-associated Azoarcus and non-plant-associated Aromatoleum sub-groups.</title>
        <authorList>
            <person name="Lafos M."/>
            <person name="Maluk M."/>
            <person name="Batista M."/>
            <person name="Junghare M."/>
            <person name="Carmona M."/>
            <person name="Faoro H."/>
            <person name="Cruz L.M."/>
            <person name="Battistoni F."/>
            <person name="De Souza E."/>
            <person name="Pedrosa F."/>
            <person name="Chen W.-M."/>
            <person name="Poole P.S."/>
            <person name="Dixon R.A."/>
            <person name="James E.K."/>
        </authorList>
    </citation>
    <scope>NUCLEOTIDE SEQUENCE [LARGE SCALE GENOMIC DNA]</scope>
    <source>
        <strain evidence="5 6">Td21</strain>
    </source>
</reference>
<dbReference type="InterPro" id="IPR011006">
    <property type="entry name" value="CheY-like_superfamily"/>
</dbReference>
<dbReference type="Proteomes" id="UP000623795">
    <property type="component" value="Unassembled WGS sequence"/>
</dbReference>
<evidence type="ECO:0000313" key="6">
    <source>
        <dbReference type="Proteomes" id="UP000623795"/>
    </source>
</evidence>
<dbReference type="SUPFAM" id="SSF52172">
    <property type="entry name" value="CheY-like"/>
    <property type="match status" value="1"/>
</dbReference>
<proteinExistence type="predicted"/>
<name>A0ABX1Q1A7_9RHOO</name>
<evidence type="ECO:0000259" key="4">
    <source>
        <dbReference type="PROSITE" id="PS50110"/>
    </source>
</evidence>
<evidence type="ECO:0000256" key="2">
    <source>
        <dbReference type="ARBA" id="ARBA00023012"/>
    </source>
</evidence>
<dbReference type="Pfam" id="PF00072">
    <property type="entry name" value="Response_reg"/>
    <property type="match status" value="1"/>
</dbReference>
<dbReference type="InterPro" id="IPR001789">
    <property type="entry name" value="Sig_transdc_resp-reg_receiver"/>
</dbReference>
<evidence type="ECO:0000313" key="5">
    <source>
        <dbReference type="EMBL" id="NMG45128.1"/>
    </source>
</evidence>
<keyword evidence="1 3" id="KW-0597">Phosphoprotein</keyword>
<dbReference type="EMBL" id="WTVN01000025">
    <property type="protein sequence ID" value="NMG45128.1"/>
    <property type="molecule type" value="Genomic_DNA"/>
</dbReference>
<dbReference type="Gene3D" id="3.40.50.2300">
    <property type="match status" value="1"/>
</dbReference>